<evidence type="ECO:0000256" key="10">
    <source>
        <dbReference type="ARBA" id="ARBA00023212"/>
    </source>
</evidence>
<sequence length="396" mass="44656">MFLDDVTRCGVWILDGDTRLERLLKFALTPNSLEHTLVMLVVDMSRPWTIMESLNKWARILRDHIELLEVDPEKTNELEKQLIKHFQEYTEPESGDNSPRRTSAVTPTADEEKVILPLGETTLTHNLGVPIVVVVSKSDAISSLEKEHEYRDEHLDFIQQYVRKFCLNYGAALFYSSVKENKNCDLIYKYMIHRLFDFPFNTPALVVEKDSLFIPSGWDNLKKISILYENMQVMRPEDPYESVISRPHVRRHVQDMKDITAEDEQMFLLKQQALLTKNITANRQQDSPQRPAAGITRTPDRPGRATVASVSPITSTGKAKIDSKAAASGSEGVLANFFNSLLSKKPATSPGTPTGATGSVGKPERTTARRDAAAELDRLTQTRKSLGEQRAKQNST</sequence>
<dbReference type="GeneID" id="100373816"/>
<feature type="region of interest" description="Disordered" evidence="12">
    <location>
        <begin position="280"/>
        <end position="316"/>
    </location>
</feature>
<keyword evidence="5 11" id="KW-0493">Microtubule</keyword>
<evidence type="ECO:0000256" key="7">
    <source>
        <dbReference type="ARBA" id="ARBA00022840"/>
    </source>
</evidence>
<evidence type="ECO:0000313" key="13">
    <source>
        <dbReference type="Proteomes" id="UP000694865"/>
    </source>
</evidence>
<keyword evidence="13" id="KW-1185">Reference proteome</keyword>
<protein>
    <recommendedName>
        <fullName evidence="11">Dynein light intermediate chain</fullName>
    </recommendedName>
</protein>
<comment type="similarity">
    <text evidence="2 11">Belongs to the dynein light intermediate chain family.</text>
</comment>
<dbReference type="Gene3D" id="3.40.50.300">
    <property type="entry name" value="P-loop containing nucleotide triphosphate hydrolases"/>
    <property type="match status" value="1"/>
</dbReference>
<dbReference type="Pfam" id="PF05783">
    <property type="entry name" value="DLIC"/>
    <property type="match status" value="1"/>
</dbReference>
<keyword evidence="8 11" id="KW-0243">Dynein</keyword>
<evidence type="ECO:0000256" key="6">
    <source>
        <dbReference type="ARBA" id="ARBA00022741"/>
    </source>
</evidence>
<dbReference type="SUPFAM" id="SSF52540">
    <property type="entry name" value="P-loop containing nucleoside triphosphate hydrolases"/>
    <property type="match status" value="1"/>
</dbReference>
<feature type="compositionally biased region" description="Basic and acidic residues" evidence="12">
    <location>
        <begin position="362"/>
        <end position="396"/>
    </location>
</feature>
<organism evidence="13 14">
    <name type="scientific">Saccoglossus kowalevskii</name>
    <name type="common">Acorn worm</name>
    <dbReference type="NCBI Taxonomy" id="10224"/>
    <lineage>
        <taxon>Eukaryota</taxon>
        <taxon>Metazoa</taxon>
        <taxon>Hemichordata</taxon>
        <taxon>Enteropneusta</taxon>
        <taxon>Harrimaniidae</taxon>
        <taxon>Saccoglossus</taxon>
    </lineage>
</organism>
<evidence type="ECO:0000256" key="11">
    <source>
        <dbReference type="RuleBase" id="RU366047"/>
    </source>
</evidence>
<name>A0ABM0MEJ4_SACKO</name>
<feature type="compositionally biased region" description="Low complexity" evidence="12">
    <location>
        <begin position="343"/>
        <end position="359"/>
    </location>
</feature>
<keyword evidence="3 11" id="KW-0813">Transport</keyword>
<keyword evidence="4 11" id="KW-0963">Cytoplasm</keyword>
<accession>A0ABM0MEJ4</accession>
<keyword evidence="9 11" id="KW-0505">Motor protein</keyword>
<evidence type="ECO:0000256" key="1">
    <source>
        <dbReference type="ARBA" id="ARBA00004245"/>
    </source>
</evidence>
<comment type="subunit">
    <text evidence="11">Homodimer. The cytoplasmic dynein 1 complex consists of two catalytic heavy chains (HCs) and a number of non-catalytic subunits presented by intermediate chains (ICs).</text>
</comment>
<comment type="function">
    <text evidence="11">Acts as one of several non-catalytic accessory components of the cytoplasmic dynein 1 complex that are thought to be involved in linking dynein to cargos and to adapter proteins that regulate dynein function. Cytoplasmic dynein 1 acts as a motor for the intracellular retrograde motility of vesicles and organelles along microtubules. May play a role in binding dynein to membranous organelles or chromosomes.</text>
</comment>
<reference evidence="14" key="1">
    <citation type="submission" date="2025-08" db="UniProtKB">
        <authorList>
            <consortium name="RefSeq"/>
        </authorList>
    </citation>
    <scope>IDENTIFICATION</scope>
    <source>
        <tissue evidence="14">Testes</tissue>
    </source>
</reference>
<evidence type="ECO:0000256" key="12">
    <source>
        <dbReference type="SAM" id="MobiDB-lite"/>
    </source>
</evidence>
<evidence type="ECO:0000256" key="4">
    <source>
        <dbReference type="ARBA" id="ARBA00022490"/>
    </source>
</evidence>
<comment type="subcellular location">
    <subcellularLocation>
        <location evidence="1 11">Cytoplasm</location>
        <location evidence="1 11">Cytoskeleton</location>
    </subcellularLocation>
</comment>
<evidence type="ECO:0000256" key="5">
    <source>
        <dbReference type="ARBA" id="ARBA00022701"/>
    </source>
</evidence>
<dbReference type="InterPro" id="IPR027417">
    <property type="entry name" value="P-loop_NTPase"/>
</dbReference>
<gene>
    <name evidence="14" type="primary">LOC100373816</name>
</gene>
<evidence type="ECO:0000256" key="8">
    <source>
        <dbReference type="ARBA" id="ARBA00023017"/>
    </source>
</evidence>
<keyword evidence="7 11" id="KW-0067">ATP-binding</keyword>
<keyword evidence="6 11" id="KW-0547">Nucleotide-binding</keyword>
<feature type="region of interest" description="Disordered" evidence="12">
    <location>
        <begin position="343"/>
        <end position="396"/>
    </location>
</feature>
<evidence type="ECO:0000256" key="2">
    <source>
        <dbReference type="ARBA" id="ARBA00006831"/>
    </source>
</evidence>
<keyword evidence="10 11" id="KW-0206">Cytoskeleton</keyword>
<dbReference type="InterPro" id="IPR022780">
    <property type="entry name" value="Dynein_light_int_chain"/>
</dbReference>
<dbReference type="RefSeq" id="XP_006818435.1">
    <property type="nucleotide sequence ID" value="XM_006818372.1"/>
</dbReference>
<dbReference type="Proteomes" id="UP000694865">
    <property type="component" value="Unplaced"/>
</dbReference>
<evidence type="ECO:0000313" key="14">
    <source>
        <dbReference type="RefSeq" id="XP_006818435.1"/>
    </source>
</evidence>
<proteinExistence type="inferred from homology"/>
<dbReference type="PANTHER" id="PTHR12688:SF0">
    <property type="entry name" value="DYNEIN LIGHT INTERMEDIATE CHAIN"/>
    <property type="match status" value="1"/>
</dbReference>
<evidence type="ECO:0000256" key="3">
    <source>
        <dbReference type="ARBA" id="ARBA00022448"/>
    </source>
</evidence>
<evidence type="ECO:0000256" key="9">
    <source>
        <dbReference type="ARBA" id="ARBA00023175"/>
    </source>
</evidence>
<dbReference type="PANTHER" id="PTHR12688">
    <property type="entry name" value="DYNEIN LIGHT INTERMEDIATE CHAIN"/>
    <property type="match status" value="1"/>
</dbReference>
<dbReference type="InterPro" id="IPR008467">
    <property type="entry name" value="Dynein1_light_intermed_chain"/>
</dbReference>